<gene>
    <name evidence="1" type="ORF">C7477_1105</name>
</gene>
<dbReference type="AlphaFoldDB" id="A0A318TGK7"/>
<sequence>MDYSKRLITDVQITGLQQHEGYDGTTVSGSVRLQLSAHDGNEFGPTATIELATDLTGNATFQDVERQLLVAALGVLGRLAALSPKDAHAELQKSRFRQYLSKTP</sequence>
<evidence type="ECO:0000313" key="1">
    <source>
        <dbReference type="EMBL" id="PYE87822.1"/>
    </source>
</evidence>
<dbReference type="OrthoDB" id="8115565at2"/>
<proteinExistence type="predicted"/>
<accession>A0A318TGK7</accession>
<dbReference type="EMBL" id="QJTF01000010">
    <property type="protein sequence ID" value="PYE87822.1"/>
    <property type="molecule type" value="Genomic_DNA"/>
</dbReference>
<dbReference type="RefSeq" id="WP_110751593.1">
    <property type="nucleotide sequence ID" value="NZ_QJTF01000010.1"/>
</dbReference>
<evidence type="ECO:0000313" key="2">
    <source>
        <dbReference type="Proteomes" id="UP000247454"/>
    </source>
</evidence>
<reference evidence="1 2" key="1">
    <citation type="submission" date="2018-06" db="EMBL/GenBank/DDBJ databases">
        <title>Genomic Encyclopedia of Type Strains, Phase III (KMG-III): the genomes of soil and plant-associated and newly described type strains.</title>
        <authorList>
            <person name="Whitman W."/>
        </authorList>
    </citation>
    <scope>NUCLEOTIDE SEQUENCE [LARGE SCALE GENOMIC DNA]</scope>
    <source>
        <strain evidence="1 2">ORS 1419</strain>
    </source>
</reference>
<keyword evidence="2" id="KW-1185">Reference proteome</keyword>
<name>A0A318TGK7_9HYPH</name>
<protein>
    <submittedName>
        <fullName evidence="1">Uncharacterized protein</fullName>
    </submittedName>
</protein>
<organism evidence="1 2">
    <name type="scientific">Phyllobacterium leguminum</name>
    <dbReference type="NCBI Taxonomy" id="314237"/>
    <lineage>
        <taxon>Bacteria</taxon>
        <taxon>Pseudomonadati</taxon>
        <taxon>Pseudomonadota</taxon>
        <taxon>Alphaproteobacteria</taxon>
        <taxon>Hyphomicrobiales</taxon>
        <taxon>Phyllobacteriaceae</taxon>
        <taxon>Phyllobacterium</taxon>
    </lineage>
</organism>
<dbReference type="Proteomes" id="UP000247454">
    <property type="component" value="Unassembled WGS sequence"/>
</dbReference>
<comment type="caution">
    <text evidence="1">The sequence shown here is derived from an EMBL/GenBank/DDBJ whole genome shotgun (WGS) entry which is preliminary data.</text>
</comment>